<dbReference type="EMBL" id="CP141769">
    <property type="protein sequence ID" value="WRS37940.1"/>
    <property type="molecule type" value="Genomic_DNA"/>
</dbReference>
<evidence type="ECO:0000313" key="1">
    <source>
        <dbReference type="EMBL" id="WRS37940.1"/>
    </source>
</evidence>
<name>A0ABZ1CFR0_9PROT</name>
<accession>A0ABZ1CFR0</accession>
<proteinExistence type="predicted"/>
<dbReference type="RefSeq" id="WP_324778554.1">
    <property type="nucleotide sequence ID" value="NZ_CP141769.1"/>
</dbReference>
<organism evidence="1 2">
    <name type="scientific">Thiobacillus sedimenti</name>
    <dbReference type="NCBI Taxonomy" id="3110231"/>
    <lineage>
        <taxon>Bacteria</taxon>
        <taxon>Pseudomonadati</taxon>
        <taxon>Pseudomonadota</taxon>
        <taxon>Betaproteobacteria</taxon>
        <taxon>Nitrosomonadales</taxon>
        <taxon>Thiobacillaceae</taxon>
        <taxon>Thiobacillus</taxon>
    </lineage>
</organism>
<sequence length="151" mass="15929">MALHGLTPAEVAFLTAPGDGLSERLTRRLAAILSARLQLPVRLEACVAPAPAAAPAHPAWHPDPALSALWLTRRLGGRRVAGAAPFVPGTCIRTLDAALAECWLDAPAQGTLPPVLAWRIAADSTEAGLVVQLPSSTDDMTRWAREVIRHG</sequence>
<reference evidence="1 2" key="1">
    <citation type="submission" date="2023-12" db="EMBL/GenBank/DDBJ databases">
        <title>Thiobacillus sedimentum sp. nov., a chemolithoautotrophic sulfur-oxidizing bacterium isolated from freshwater sediment.</title>
        <authorList>
            <person name="Luo J."/>
            <person name="Dai C."/>
        </authorList>
    </citation>
    <scope>NUCLEOTIDE SEQUENCE [LARGE SCALE GENOMIC DNA]</scope>
    <source>
        <strain evidence="1 2">SCUT-2</strain>
    </source>
</reference>
<protein>
    <submittedName>
        <fullName evidence="1">Uncharacterized protein</fullName>
    </submittedName>
</protein>
<gene>
    <name evidence="1" type="ORF">VA613_07875</name>
</gene>
<keyword evidence="2" id="KW-1185">Reference proteome</keyword>
<dbReference type="Proteomes" id="UP001334732">
    <property type="component" value="Chromosome"/>
</dbReference>
<evidence type="ECO:0000313" key="2">
    <source>
        <dbReference type="Proteomes" id="UP001334732"/>
    </source>
</evidence>